<dbReference type="InterPro" id="IPR003018">
    <property type="entry name" value="GAF"/>
</dbReference>
<dbReference type="Pfam" id="PF02954">
    <property type="entry name" value="HTH_8"/>
    <property type="match status" value="1"/>
</dbReference>
<evidence type="ECO:0000259" key="6">
    <source>
        <dbReference type="PROSITE" id="PS50045"/>
    </source>
</evidence>
<keyword evidence="3" id="KW-0805">Transcription regulation</keyword>
<dbReference type="InterPro" id="IPR003593">
    <property type="entry name" value="AAA+_ATPase"/>
</dbReference>
<dbReference type="EMBL" id="UGHR01000001">
    <property type="protein sequence ID" value="STQ89042.1"/>
    <property type="molecule type" value="Genomic_DNA"/>
</dbReference>
<dbReference type="PROSITE" id="PS00675">
    <property type="entry name" value="SIGMA54_INTERACT_1"/>
    <property type="match status" value="1"/>
</dbReference>
<evidence type="ECO:0000313" key="8">
    <source>
        <dbReference type="EMBL" id="TCU90015.1"/>
    </source>
</evidence>
<evidence type="ECO:0000256" key="2">
    <source>
        <dbReference type="ARBA" id="ARBA00022840"/>
    </source>
</evidence>
<keyword evidence="10" id="KW-1185">Reference proteome</keyword>
<organism evidence="7 9">
    <name type="scientific">Iodobacter fluviatilis</name>
    <dbReference type="NCBI Taxonomy" id="537"/>
    <lineage>
        <taxon>Bacteria</taxon>
        <taxon>Pseudomonadati</taxon>
        <taxon>Pseudomonadota</taxon>
        <taxon>Betaproteobacteria</taxon>
        <taxon>Neisseriales</taxon>
        <taxon>Chitinibacteraceae</taxon>
        <taxon>Iodobacter</taxon>
    </lineage>
</organism>
<dbReference type="CDD" id="cd00009">
    <property type="entry name" value="AAA"/>
    <property type="match status" value="1"/>
</dbReference>
<sequence length="598" mass="64626">MSIVHTTARRQFFEEGICPVDLPPQIVESWLRCQQQGSAVGAIERLGKAALQGALAENAQMLRVALPELDGLYEQVLGTQSVVLLTDASGLILNTTGNPQFMKKAEQVALLPGVSWDEATKGTNAIGTALALRESVEVRGGEHFLMQNIGISCSAAPIFAPNGRLAGVLNVSGDARLHHLHALGLVRLAAQQIEHRWLGLAGDAHWLMRLHPRAELLGSPREGVLSFAGDMLIAANRVALQWLGLSWQNLGQCSFSDLFDGILQAQPLPQAIYSQRGQRFYLTITPPKVALATPPAASSVAANKSELPFQKQLDKAVRVLNAGVAVLLQGETGSGKEVFARALHAASQRRKGAFVAINCAALPESLIEAELFGYEEGAFTGAKRKGSMGKLREANGGVLLLDEIGDMPLLMQARLLRVLQEREVTPLGGSQPYRVDFAVVCASHRDLPKMVAAGEFRADLFYRLQDFIVHLPPLREYADLLGFIARLWQESGGSARGVLLGDDLMASLVRYPWPGNVRQLLSLLKTLLALADDGACLTYADLPEEYQMPVLSEASSLASSSHELIENTIARFEGNLSKAAAALGVARSTLYRRRFKAG</sequence>
<dbReference type="InterPro" id="IPR002197">
    <property type="entry name" value="HTH_Fis"/>
</dbReference>
<dbReference type="InterPro" id="IPR058031">
    <property type="entry name" value="AAA_lid_NorR"/>
</dbReference>
<dbReference type="InterPro" id="IPR025662">
    <property type="entry name" value="Sigma_54_int_dom_ATP-bd_1"/>
</dbReference>
<dbReference type="Pfam" id="PF00158">
    <property type="entry name" value="Sigma54_activat"/>
    <property type="match status" value="1"/>
</dbReference>
<reference evidence="8 10" key="2">
    <citation type="submission" date="2019-03" db="EMBL/GenBank/DDBJ databases">
        <title>Genomic Encyclopedia of Type Strains, Phase IV (KMG-IV): sequencing the most valuable type-strain genomes for metagenomic binning, comparative biology and taxonomic classification.</title>
        <authorList>
            <person name="Goeker M."/>
        </authorList>
    </citation>
    <scope>NUCLEOTIDE SEQUENCE [LARGE SCALE GENOMIC DNA]</scope>
    <source>
        <strain evidence="8 10">DSM 3764</strain>
    </source>
</reference>
<dbReference type="SMART" id="SM00382">
    <property type="entry name" value="AAA"/>
    <property type="match status" value="1"/>
</dbReference>
<dbReference type="GO" id="GO:0005524">
    <property type="term" value="F:ATP binding"/>
    <property type="evidence" value="ECO:0007669"/>
    <property type="project" value="UniProtKB-KW"/>
</dbReference>
<dbReference type="RefSeq" id="WP_115225537.1">
    <property type="nucleotide sequence ID" value="NZ_CAWOLO010000001.1"/>
</dbReference>
<dbReference type="PROSITE" id="PS50045">
    <property type="entry name" value="SIGMA54_INTERACT_4"/>
    <property type="match status" value="1"/>
</dbReference>
<reference evidence="7 9" key="1">
    <citation type="submission" date="2018-06" db="EMBL/GenBank/DDBJ databases">
        <authorList>
            <consortium name="Pathogen Informatics"/>
            <person name="Doyle S."/>
        </authorList>
    </citation>
    <scope>NUCLEOTIDE SEQUENCE [LARGE SCALE GENOMIC DNA]</scope>
    <source>
        <strain evidence="7 9">NCTC11159</strain>
    </source>
</reference>
<dbReference type="InterPro" id="IPR029016">
    <property type="entry name" value="GAF-like_dom_sf"/>
</dbReference>
<protein>
    <submittedName>
        <fullName evidence="7">Acetoin catabolism regulatory protein</fullName>
    </submittedName>
    <submittedName>
        <fullName evidence="8">Transcriptional regulator of acetoin/glycerol metabolism</fullName>
    </submittedName>
</protein>
<keyword evidence="2" id="KW-0067">ATP-binding</keyword>
<dbReference type="Gene3D" id="3.40.50.300">
    <property type="entry name" value="P-loop containing nucleotide triphosphate hydrolases"/>
    <property type="match status" value="1"/>
</dbReference>
<dbReference type="Proteomes" id="UP000295794">
    <property type="component" value="Unassembled WGS sequence"/>
</dbReference>
<dbReference type="GO" id="GO:0006355">
    <property type="term" value="P:regulation of DNA-templated transcription"/>
    <property type="evidence" value="ECO:0007669"/>
    <property type="project" value="InterPro"/>
</dbReference>
<evidence type="ECO:0000256" key="4">
    <source>
        <dbReference type="ARBA" id="ARBA00023125"/>
    </source>
</evidence>
<accession>A0A377Q2K5</accession>
<dbReference type="EMBL" id="SMBT01000001">
    <property type="protein sequence ID" value="TCU90015.1"/>
    <property type="molecule type" value="Genomic_DNA"/>
</dbReference>
<proteinExistence type="predicted"/>
<dbReference type="Proteomes" id="UP000255108">
    <property type="component" value="Unassembled WGS sequence"/>
</dbReference>
<evidence type="ECO:0000313" key="9">
    <source>
        <dbReference type="Proteomes" id="UP000255108"/>
    </source>
</evidence>
<feature type="domain" description="Sigma-54 factor interaction" evidence="6">
    <location>
        <begin position="309"/>
        <end position="529"/>
    </location>
</feature>
<dbReference type="Gene3D" id="3.30.450.40">
    <property type="match status" value="1"/>
</dbReference>
<keyword evidence="5" id="KW-0804">Transcription</keyword>
<dbReference type="InterPro" id="IPR002078">
    <property type="entry name" value="Sigma_54_int"/>
</dbReference>
<evidence type="ECO:0000256" key="5">
    <source>
        <dbReference type="ARBA" id="ARBA00023163"/>
    </source>
</evidence>
<dbReference type="SUPFAM" id="SSF46689">
    <property type="entry name" value="Homeodomain-like"/>
    <property type="match status" value="1"/>
</dbReference>
<dbReference type="OrthoDB" id="9761705at2"/>
<dbReference type="Gene3D" id="1.10.10.60">
    <property type="entry name" value="Homeodomain-like"/>
    <property type="match status" value="1"/>
</dbReference>
<dbReference type="PANTHER" id="PTHR32071:SF77">
    <property type="entry name" value="TRANSCRIPTIONAL REGULATORY PROTEIN"/>
    <property type="match status" value="1"/>
</dbReference>
<dbReference type="SUPFAM" id="SSF55781">
    <property type="entry name" value="GAF domain-like"/>
    <property type="match status" value="1"/>
</dbReference>
<dbReference type="AlphaFoldDB" id="A0A377Q2K5"/>
<name>A0A377Q2K5_9NEIS</name>
<gene>
    <name evidence="7" type="primary">acoR</name>
    <name evidence="8" type="ORF">EV682_10134</name>
    <name evidence="7" type="ORF">NCTC11159_00053</name>
</gene>
<dbReference type="InterPro" id="IPR027417">
    <property type="entry name" value="P-loop_NTPase"/>
</dbReference>
<dbReference type="FunFam" id="3.40.50.300:FF:000006">
    <property type="entry name" value="DNA-binding transcriptional regulator NtrC"/>
    <property type="match status" value="1"/>
</dbReference>
<dbReference type="Pfam" id="PF01590">
    <property type="entry name" value="GAF"/>
    <property type="match status" value="1"/>
</dbReference>
<keyword evidence="4" id="KW-0238">DNA-binding</keyword>
<dbReference type="Pfam" id="PF25601">
    <property type="entry name" value="AAA_lid_14"/>
    <property type="match status" value="1"/>
</dbReference>
<dbReference type="PRINTS" id="PR01590">
    <property type="entry name" value="HTHFIS"/>
</dbReference>
<dbReference type="PANTHER" id="PTHR32071">
    <property type="entry name" value="TRANSCRIPTIONAL REGULATORY PROTEIN"/>
    <property type="match status" value="1"/>
</dbReference>
<dbReference type="Gene3D" id="1.10.8.60">
    <property type="match status" value="1"/>
</dbReference>
<evidence type="ECO:0000256" key="1">
    <source>
        <dbReference type="ARBA" id="ARBA00022741"/>
    </source>
</evidence>
<dbReference type="SUPFAM" id="SSF52540">
    <property type="entry name" value="P-loop containing nucleoside triphosphate hydrolases"/>
    <property type="match status" value="1"/>
</dbReference>
<evidence type="ECO:0000313" key="10">
    <source>
        <dbReference type="Proteomes" id="UP000295794"/>
    </source>
</evidence>
<dbReference type="GO" id="GO:0043565">
    <property type="term" value="F:sequence-specific DNA binding"/>
    <property type="evidence" value="ECO:0007669"/>
    <property type="project" value="InterPro"/>
</dbReference>
<keyword evidence="1" id="KW-0547">Nucleotide-binding</keyword>
<evidence type="ECO:0000313" key="7">
    <source>
        <dbReference type="EMBL" id="STQ89042.1"/>
    </source>
</evidence>
<dbReference type="InterPro" id="IPR009057">
    <property type="entry name" value="Homeodomain-like_sf"/>
</dbReference>
<evidence type="ECO:0000256" key="3">
    <source>
        <dbReference type="ARBA" id="ARBA00023015"/>
    </source>
</evidence>